<name>A0A3B0VVT6_9ZZZZ</name>
<proteinExistence type="predicted"/>
<gene>
    <name evidence="2" type="ORF">MNBD_DELTA04-250</name>
</gene>
<dbReference type="SUPFAM" id="SSF53807">
    <property type="entry name" value="Helical backbone' metal receptor"/>
    <property type="match status" value="1"/>
</dbReference>
<dbReference type="Gene3D" id="3.40.50.1980">
    <property type="entry name" value="Nitrogenase molybdenum iron protein domain"/>
    <property type="match status" value="2"/>
</dbReference>
<dbReference type="PANTHER" id="PTHR30535:SF34">
    <property type="entry name" value="MOLYBDATE-BINDING PROTEIN MOLA"/>
    <property type="match status" value="1"/>
</dbReference>
<evidence type="ECO:0000259" key="1">
    <source>
        <dbReference type="PROSITE" id="PS50983"/>
    </source>
</evidence>
<sequence>MVLRKRFSQCVLIALFIFFVTSTADGGQSLHLLYATHFKVEYLQDGRKRVTDGAGRKLLLVPRGQEMSGLPPASPVIRIPVKRVVTRWSTIPSLLQALGTMGTIVGVMTRREESCNEQIKEWLAQGTVASLGAHGTIDYEKLYAINPDVFFVSRWEKTNKLNELSIPYAVITEYLEDHPLGRLEWIKFFAAFYNKEQEANDFFARAVRNVQQLSQKIEKVKKRPEILWGFIRRGGTIYAPRGKCYVSRMIAIAGGDSVLKGLRRMGGAPISLEQFYEHGRDAAIYICPEPLPQYGITSIRKLVAIHPILADFRSVKRGNVWCFQPWYWESIDKTDGIIADLAAILHPGLFPGHKPRYFFKLPKR</sequence>
<dbReference type="Pfam" id="PF01497">
    <property type="entry name" value="Peripla_BP_2"/>
    <property type="match status" value="1"/>
</dbReference>
<organism evidence="2">
    <name type="scientific">hydrothermal vent metagenome</name>
    <dbReference type="NCBI Taxonomy" id="652676"/>
    <lineage>
        <taxon>unclassified sequences</taxon>
        <taxon>metagenomes</taxon>
        <taxon>ecological metagenomes</taxon>
    </lineage>
</organism>
<dbReference type="PANTHER" id="PTHR30535">
    <property type="entry name" value="VITAMIN B12-BINDING PROTEIN"/>
    <property type="match status" value="1"/>
</dbReference>
<dbReference type="InterPro" id="IPR050902">
    <property type="entry name" value="ABC_Transporter_SBP"/>
</dbReference>
<dbReference type="InterPro" id="IPR002491">
    <property type="entry name" value="ABC_transptr_periplasmic_BD"/>
</dbReference>
<dbReference type="AlphaFoldDB" id="A0A3B0VVT6"/>
<accession>A0A3B0VVT6</accession>
<protein>
    <submittedName>
        <fullName evidence="2">Vitamin B12 ABC transporter, substrate-binding protein BtuF</fullName>
    </submittedName>
</protein>
<evidence type="ECO:0000313" key="2">
    <source>
        <dbReference type="EMBL" id="VAW40979.1"/>
    </source>
</evidence>
<dbReference type="PROSITE" id="PS50983">
    <property type="entry name" value="FE_B12_PBP"/>
    <property type="match status" value="1"/>
</dbReference>
<dbReference type="EMBL" id="UOEY01000116">
    <property type="protein sequence ID" value="VAW40979.1"/>
    <property type="molecule type" value="Genomic_DNA"/>
</dbReference>
<feature type="domain" description="Fe/B12 periplasmic-binding" evidence="1">
    <location>
        <begin position="83"/>
        <end position="353"/>
    </location>
</feature>
<reference evidence="2" key="1">
    <citation type="submission" date="2018-06" db="EMBL/GenBank/DDBJ databases">
        <authorList>
            <person name="Zhirakovskaya E."/>
        </authorList>
    </citation>
    <scope>NUCLEOTIDE SEQUENCE</scope>
</reference>